<reference evidence="4" key="1">
    <citation type="submission" date="2016-11" db="UniProtKB">
        <authorList>
            <consortium name="WormBaseParasite"/>
        </authorList>
    </citation>
    <scope>IDENTIFICATION</scope>
</reference>
<dbReference type="PROSITE" id="PS50021">
    <property type="entry name" value="CH"/>
    <property type="match status" value="2"/>
</dbReference>
<dbReference type="AlphaFoldDB" id="A0A1I8FFC4"/>
<feature type="compositionally biased region" description="Basic and acidic residues" evidence="1">
    <location>
        <begin position="268"/>
        <end position="287"/>
    </location>
</feature>
<dbReference type="Proteomes" id="UP000095280">
    <property type="component" value="Unplaced"/>
</dbReference>
<feature type="region of interest" description="Disordered" evidence="1">
    <location>
        <begin position="822"/>
        <end position="849"/>
    </location>
</feature>
<accession>A0A1I8FFC4</accession>
<dbReference type="SUPFAM" id="SSF47576">
    <property type="entry name" value="Calponin-homology domain, CH-domain"/>
    <property type="match status" value="1"/>
</dbReference>
<evidence type="ECO:0000259" key="2">
    <source>
        <dbReference type="PROSITE" id="PS50021"/>
    </source>
</evidence>
<feature type="compositionally biased region" description="Polar residues" evidence="1">
    <location>
        <begin position="938"/>
        <end position="953"/>
    </location>
</feature>
<evidence type="ECO:0000313" key="4">
    <source>
        <dbReference type="WBParaSite" id="maker-unitig_32488-snap-gene-0.2-mRNA-1"/>
    </source>
</evidence>
<dbReference type="CDD" id="cd21214">
    <property type="entry name" value="CH_ACTN_rpt1"/>
    <property type="match status" value="1"/>
</dbReference>
<feature type="domain" description="Calponin-homology (CH)" evidence="2">
    <location>
        <begin position="1"/>
        <end position="103"/>
    </location>
</feature>
<feature type="region of interest" description="Disordered" evidence="1">
    <location>
        <begin position="938"/>
        <end position="971"/>
    </location>
</feature>
<dbReference type="Gene3D" id="1.10.418.10">
    <property type="entry name" value="Calponin-like domain"/>
    <property type="match status" value="2"/>
</dbReference>
<dbReference type="WBParaSite" id="maker-unitig_32488-snap-gene-0.2-mRNA-1">
    <property type="protein sequence ID" value="maker-unitig_32488-snap-gene-0.2-mRNA-1"/>
    <property type="gene ID" value="maker-unitig_32488-snap-gene-0.2"/>
</dbReference>
<keyword evidence="3" id="KW-1185">Reference proteome</keyword>
<dbReference type="Pfam" id="PF00307">
    <property type="entry name" value="CH"/>
    <property type="match status" value="2"/>
</dbReference>
<dbReference type="Gene3D" id="1.20.58.60">
    <property type="match status" value="1"/>
</dbReference>
<dbReference type="SMART" id="SM00033">
    <property type="entry name" value="CH"/>
    <property type="match status" value="2"/>
</dbReference>
<dbReference type="SUPFAM" id="SSF46966">
    <property type="entry name" value="Spectrin repeat"/>
    <property type="match status" value="1"/>
</dbReference>
<evidence type="ECO:0000313" key="3">
    <source>
        <dbReference type="Proteomes" id="UP000095280"/>
    </source>
</evidence>
<dbReference type="PANTHER" id="PTHR11915">
    <property type="entry name" value="SPECTRIN/FILAMIN RELATED CYTOSKELETAL PROTEIN"/>
    <property type="match status" value="1"/>
</dbReference>
<sequence>TFTAWINSFLRKADTSIEDITQDLCSGLKLMLLLEVISSEALPKPERGRMRFHKINNVNKALEFIERKGVQLVSIGAEDTSVLAPWRDLVPLEGSRHLISWLKTGISEIVDGKREDDAGMIWTIILRFAIQASPLKVSQNFTGCVNISAVLYFKTTPPNAEMTAKEGLLLWCQRKTAPYKNVNVQNFHMSINFRNPNALRPPVVRNSIRSWKDGLAFCALIHRHRPELLDYSKLSRPQNARRRCKNCRTTRWKNLNLASMWPRKHTGHSQDVRSRRPDERSRDDLRVRLTTTSLLGAPRRRRPPPTRICKVLRLLIKRTRRDPGGPQANRQHVDASRTASNPLFDGVRDPPQAVVRTIGRAEKAAIAGGERPCWRHTFNTLQTRPAPQQPGPAYLPHRGQAGLQKHRQRLEGLEKAEKGFEEWMLQENASELGHRMRLGSSWLKRQHDEAWMEGKEAQQQSQDFKSCFRGRPRRSPGAGEQICKIAEDLNSLGYHGPGLRELSLPGHLRSRWDRLGVLSTNQSSPVRCRRSRALREAEQVLESLDQLHLQFAKRAAPFNNWLDGANEDLMDFFIVYSVQEVDSLRGRASTRSSRASAAGCRGPSTAAIAHIDARWCASWPPPTAFPGDALNAVHRRLTARFEDFFAAKSSAFLCGSAAYSGWRRLRGFREILSQEAGQGRRRASVLQKTAVARSTAELALQTPSFKDSLFTLKPGVTEPPTAPIPLSAIQRCPHTPPTGAGDEVGRSLRSVPARDQSLQQEVARQHQNERLRRQFADLANRLDGVSSICSSGRQLSLEEQDRRLNAIQDELQGFKIRNSFIPESPENRAECSNPHPRPPCAEQHRRDGAGDQSIQEAFIFDNPHSPYTMETIRVAGSSCCTLAKALNEVANQILSRARSGLEINLHNFNASGFPTVAGTPRASTNDEMTEFAQVLQTTSTRAKTPASTPSSSRPCWCPRLQHPQRPQGEQDFRRASWRWWTPTAPGPGRLRRLRDFMTIEKTDQEHCGQDHTVLPHPGWRP</sequence>
<dbReference type="InterPro" id="IPR036872">
    <property type="entry name" value="CH_dom_sf"/>
</dbReference>
<proteinExistence type="predicted"/>
<feature type="region of interest" description="Disordered" evidence="1">
    <location>
        <begin position="258"/>
        <end position="303"/>
    </location>
</feature>
<organism evidence="3 4">
    <name type="scientific">Macrostomum lignano</name>
    <dbReference type="NCBI Taxonomy" id="282301"/>
    <lineage>
        <taxon>Eukaryota</taxon>
        <taxon>Metazoa</taxon>
        <taxon>Spiralia</taxon>
        <taxon>Lophotrochozoa</taxon>
        <taxon>Platyhelminthes</taxon>
        <taxon>Rhabditophora</taxon>
        <taxon>Macrostomorpha</taxon>
        <taxon>Macrostomida</taxon>
        <taxon>Macrostomidae</taxon>
        <taxon>Macrostomum</taxon>
    </lineage>
</organism>
<name>A0A1I8FFC4_9PLAT</name>
<protein>
    <submittedName>
        <fullName evidence="4">Calponin-homology (CH) domain-containing protein</fullName>
    </submittedName>
</protein>
<evidence type="ECO:0000256" key="1">
    <source>
        <dbReference type="SAM" id="MobiDB-lite"/>
    </source>
</evidence>
<dbReference type="InterPro" id="IPR001715">
    <property type="entry name" value="CH_dom"/>
</dbReference>
<feature type="region of interest" description="Disordered" evidence="1">
    <location>
        <begin position="318"/>
        <end position="350"/>
    </location>
</feature>
<feature type="domain" description="Calponin-homology (CH)" evidence="2">
    <location>
        <begin position="162"/>
        <end position="298"/>
    </location>
</feature>